<protein>
    <submittedName>
        <fullName evidence="2">Uncharacterized protein</fullName>
    </submittedName>
</protein>
<feature type="compositionally biased region" description="Basic and acidic residues" evidence="1">
    <location>
        <begin position="38"/>
        <end position="53"/>
    </location>
</feature>
<dbReference type="EMBL" id="BPLR01011399">
    <property type="protein sequence ID" value="GIY46328.1"/>
    <property type="molecule type" value="Genomic_DNA"/>
</dbReference>
<gene>
    <name evidence="2" type="ORF">CEXT_241431</name>
</gene>
<feature type="region of interest" description="Disordered" evidence="1">
    <location>
        <begin position="36"/>
        <end position="66"/>
    </location>
</feature>
<reference evidence="2 3" key="1">
    <citation type="submission" date="2021-06" db="EMBL/GenBank/DDBJ databases">
        <title>Caerostris extrusa draft genome.</title>
        <authorList>
            <person name="Kono N."/>
            <person name="Arakawa K."/>
        </authorList>
    </citation>
    <scope>NUCLEOTIDE SEQUENCE [LARGE SCALE GENOMIC DNA]</scope>
</reference>
<keyword evidence="3" id="KW-1185">Reference proteome</keyword>
<organism evidence="2 3">
    <name type="scientific">Caerostris extrusa</name>
    <name type="common">Bark spider</name>
    <name type="synonym">Caerostris bankana</name>
    <dbReference type="NCBI Taxonomy" id="172846"/>
    <lineage>
        <taxon>Eukaryota</taxon>
        <taxon>Metazoa</taxon>
        <taxon>Ecdysozoa</taxon>
        <taxon>Arthropoda</taxon>
        <taxon>Chelicerata</taxon>
        <taxon>Arachnida</taxon>
        <taxon>Araneae</taxon>
        <taxon>Araneomorphae</taxon>
        <taxon>Entelegynae</taxon>
        <taxon>Araneoidea</taxon>
        <taxon>Araneidae</taxon>
        <taxon>Caerostris</taxon>
    </lineage>
</organism>
<accession>A0AAV4TI84</accession>
<name>A0AAV4TI84_CAEEX</name>
<dbReference type="Proteomes" id="UP001054945">
    <property type="component" value="Unassembled WGS sequence"/>
</dbReference>
<evidence type="ECO:0000256" key="1">
    <source>
        <dbReference type="SAM" id="MobiDB-lite"/>
    </source>
</evidence>
<comment type="caution">
    <text evidence="2">The sequence shown here is derived from an EMBL/GenBank/DDBJ whole genome shotgun (WGS) entry which is preliminary data.</text>
</comment>
<evidence type="ECO:0000313" key="3">
    <source>
        <dbReference type="Proteomes" id="UP001054945"/>
    </source>
</evidence>
<dbReference type="AlphaFoldDB" id="A0AAV4TI84"/>
<proteinExistence type="predicted"/>
<sequence length="66" mass="7660">METFPQRHRNGSLCVSRGAWKEIECVPSAPNGPVFRRTCSERLKTPQKQDRFRKTPPFNRPSMDAK</sequence>
<evidence type="ECO:0000313" key="2">
    <source>
        <dbReference type="EMBL" id="GIY46328.1"/>
    </source>
</evidence>